<dbReference type="AlphaFoldDB" id="A0AAV3NVM7"/>
<keyword evidence="2" id="KW-0472">Membrane</keyword>
<dbReference type="EMBL" id="BAABME010000469">
    <property type="protein sequence ID" value="GAA0143033.1"/>
    <property type="molecule type" value="Genomic_DNA"/>
</dbReference>
<evidence type="ECO:0000313" key="5">
    <source>
        <dbReference type="Proteomes" id="UP001454036"/>
    </source>
</evidence>
<evidence type="ECO:0008006" key="6">
    <source>
        <dbReference type="Google" id="ProtNLM"/>
    </source>
</evidence>
<reference evidence="4 5" key="1">
    <citation type="submission" date="2024-01" db="EMBL/GenBank/DDBJ databases">
        <title>The complete chloroplast genome sequence of Lithospermum erythrorhizon: insights into the phylogenetic relationship among Boraginaceae species and the maternal lineages of purple gromwells.</title>
        <authorList>
            <person name="Okada T."/>
            <person name="Watanabe K."/>
        </authorList>
    </citation>
    <scope>NUCLEOTIDE SEQUENCE [LARGE SCALE GENOMIC DNA]</scope>
</reference>
<feature type="chain" id="PRO_5043483834" description="Protein GAMETE EXPRESSED 3" evidence="3">
    <location>
        <begin position="24"/>
        <end position="698"/>
    </location>
</feature>
<dbReference type="GO" id="GO:0005886">
    <property type="term" value="C:plasma membrane"/>
    <property type="evidence" value="ECO:0007669"/>
    <property type="project" value="TreeGrafter"/>
</dbReference>
<proteinExistence type="predicted"/>
<dbReference type="PANTHER" id="PTHR37253">
    <property type="entry name" value="PROTEIN GAMETE EXPRESSED 3"/>
    <property type="match status" value="1"/>
</dbReference>
<gene>
    <name evidence="4" type="ORF">LIER_03806</name>
</gene>
<keyword evidence="2" id="KW-1133">Transmembrane helix</keyword>
<feature type="transmembrane region" description="Helical" evidence="2">
    <location>
        <begin position="454"/>
        <end position="479"/>
    </location>
</feature>
<protein>
    <recommendedName>
        <fullName evidence="6">Protein GAMETE EXPRESSED 3</fullName>
    </recommendedName>
</protein>
<keyword evidence="2" id="KW-0812">Transmembrane</keyword>
<organism evidence="4 5">
    <name type="scientific">Lithospermum erythrorhizon</name>
    <name type="common">Purple gromwell</name>
    <name type="synonym">Lithospermum officinale var. erythrorhizon</name>
    <dbReference type="NCBI Taxonomy" id="34254"/>
    <lineage>
        <taxon>Eukaryota</taxon>
        <taxon>Viridiplantae</taxon>
        <taxon>Streptophyta</taxon>
        <taxon>Embryophyta</taxon>
        <taxon>Tracheophyta</taxon>
        <taxon>Spermatophyta</taxon>
        <taxon>Magnoliopsida</taxon>
        <taxon>eudicotyledons</taxon>
        <taxon>Gunneridae</taxon>
        <taxon>Pentapetalae</taxon>
        <taxon>asterids</taxon>
        <taxon>lamiids</taxon>
        <taxon>Boraginales</taxon>
        <taxon>Boraginaceae</taxon>
        <taxon>Boraginoideae</taxon>
        <taxon>Lithospermeae</taxon>
        <taxon>Lithospermum</taxon>
    </lineage>
</organism>
<name>A0AAV3NVM7_LITER</name>
<evidence type="ECO:0000256" key="2">
    <source>
        <dbReference type="SAM" id="Phobius"/>
    </source>
</evidence>
<evidence type="ECO:0000313" key="4">
    <source>
        <dbReference type="EMBL" id="GAA0143033.1"/>
    </source>
</evidence>
<dbReference type="GO" id="GO:0010183">
    <property type="term" value="P:pollen tube guidance"/>
    <property type="evidence" value="ECO:0007669"/>
    <property type="project" value="TreeGrafter"/>
</dbReference>
<keyword evidence="5" id="KW-1185">Reference proteome</keyword>
<dbReference type="Gene3D" id="2.130.10.10">
    <property type="entry name" value="YVTN repeat-like/Quinoprotein amine dehydrogenase"/>
    <property type="match status" value="1"/>
</dbReference>
<comment type="caution">
    <text evidence="4">The sequence shown here is derived from an EMBL/GenBank/DDBJ whole genome shotgun (WGS) entry which is preliminary data.</text>
</comment>
<evidence type="ECO:0000256" key="1">
    <source>
        <dbReference type="SAM" id="MobiDB-lite"/>
    </source>
</evidence>
<feature type="compositionally biased region" description="Basic and acidic residues" evidence="1">
    <location>
        <begin position="664"/>
        <end position="677"/>
    </location>
</feature>
<feature type="region of interest" description="Disordered" evidence="1">
    <location>
        <begin position="592"/>
        <end position="698"/>
    </location>
</feature>
<dbReference type="GO" id="GO:0009793">
    <property type="term" value="P:embryo development ending in seed dormancy"/>
    <property type="evidence" value="ECO:0007669"/>
    <property type="project" value="TreeGrafter"/>
</dbReference>
<feature type="compositionally biased region" description="Polar residues" evidence="1">
    <location>
        <begin position="640"/>
        <end position="649"/>
    </location>
</feature>
<dbReference type="PANTHER" id="PTHR37253:SF1">
    <property type="entry name" value="PROTEIN GAMETE EXPRESSED 3"/>
    <property type="match status" value="1"/>
</dbReference>
<evidence type="ECO:0000256" key="3">
    <source>
        <dbReference type="SAM" id="SignalP"/>
    </source>
</evidence>
<dbReference type="SUPFAM" id="SSF50998">
    <property type="entry name" value="Quinoprotein alcohol dehydrogenase-like"/>
    <property type="match status" value="1"/>
</dbReference>
<dbReference type="InterPro" id="IPR011047">
    <property type="entry name" value="Quinoprotein_ADH-like_sf"/>
</dbReference>
<sequence length="698" mass="77149">MKIGDVNAILIFVLLIKAAPVEPYSSKFHKYHSYPNSFSAAKSKNGAHKLNKPLIGDDGRVYACSEKTLYAFRRNATIAWSLDLNYLCSSKVSPVIGGAGQIFLVVDNAVLKIDSWKVGTRESPLNVFYSPEAGAMGVGKIVGIAVSISYSCVLINVKKRGLFAYRLDGHLMWSAGPIIYQHGYQQGCRKNVTGCYFSSVPIIDHCEASIYISNNQGEVYSLSILNPHFRWVQDLSSFGKVLIISAGNNGVLYVTIPVRTVVLALDVSRGNVLWQGIIGPLSTPDYAPVVNIDGWICIGSLDGFLYSFSPKGVLKKFPKAPQVDAVIQANPILDCSGYAVYISHTTMEGKSGLDIGEYTHVSAMKPKNVVFKMLNPTSGTVYWFESYPGPVSSNLSSSDLKRFLLDEGTLLAFIITSRYGNPFSCRSTYHKLASSCSKIKSKDVNTYTGNVRSIMVFLLLESILLILLAAAVRFCFIFWKKKKLQNQELGKFLEKRRSLWVQKKVLDRTITELKQRTSDEAVANEVLETLNNMVKERETISRKLSTSYSLRGDEAGSSKSRSLLPLQRTKSFSFQGAGKENVELFHTFSSDASFESSNEGDSDEELTTKGKGKAPMEVYSSTDDDIHETDYSDTDEEVTPSGSGSNPARQLNPVFIQHPLDQIEEIKVDEKGEKENRLSGSSSSIRRRSSTLLTNKMA</sequence>
<keyword evidence="3" id="KW-0732">Signal</keyword>
<feature type="signal peptide" evidence="3">
    <location>
        <begin position="1"/>
        <end position="23"/>
    </location>
</feature>
<dbReference type="Proteomes" id="UP001454036">
    <property type="component" value="Unassembled WGS sequence"/>
</dbReference>
<accession>A0AAV3NVM7</accession>
<dbReference type="InterPro" id="IPR015943">
    <property type="entry name" value="WD40/YVTN_repeat-like_dom_sf"/>
</dbReference>
<dbReference type="InterPro" id="IPR045301">
    <property type="entry name" value="GEX3-like"/>
</dbReference>
<feature type="compositionally biased region" description="Acidic residues" evidence="1">
    <location>
        <begin position="622"/>
        <end position="638"/>
    </location>
</feature>